<dbReference type="GO" id="GO:0051603">
    <property type="term" value="P:proteolysis involved in protein catabolic process"/>
    <property type="evidence" value="ECO:0007669"/>
    <property type="project" value="TreeGrafter"/>
</dbReference>
<feature type="active site" evidence="6">
    <location>
        <position position="163"/>
    </location>
</feature>
<dbReference type="PANTHER" id="PTHR45962">
    <property type="entry name" value="N-FATTY-ACYL-AMINO ACID SYNTHASE/HYDROLASE PM20D1"/>
    <property type="match status" value="1"/>
</dbReference>
<dbReference type="InterPro" id="IPR002933">
    <property type="entry name" value="Peptidase_M20"/>
</dbReference>
<dbReference type="GO" id="GO:0046872">
    <property type="term" value="F:metal ion binding"/>
    <property type="evidence" value="ECO:0007669"/>
    <property type="project" value="UniProtKB-KW"/>
</dbReference>
<protein>
    <submittedName>
        <fullName evidence="10">LAQU0S02e10990g1_1</fullName>
    </submittedName>
</protein>
<dbReference type="GO" id="GO:0004181">
    <property type="term" value="F:metallocarboxypeptidase activity"/>
    <property type="evidence" value="ECO:0007669"/>
    <property type="project" value="InterPro"/>
</dbReference>
<keyword evidence="8" id="KW-0472">Membrane</keyword>
<evidence type="ECO:0000256" key="8">
    <source>
        <dbReference type="SAM" id="Phobius"/>
    </source>
</evidence>
<keyword evidence="8" id="KW-0812">Transmembrane</keyword>
<keyword evidence="2" id="KW-0645">Protease</keyword>
<feature type="transmembrane region" description="Helical" evidence="8">
    <location>
        <begin position="21"/>
        <end position="43"/>
    </location>
</feature>
<dbReference type="Pfam" id="PF07687">
    <property type="entry name" value="M20_dimer"/>
    <property type="match status" value="1"/>
</dbReference>
<feature type="binding site" evidence="7">
    <location>
        <position position="198"/>
    </location>
    <ligand>
        <name>Zn(2+)</name>
        <dbReference type="ChEBI" id="CHEBI:29105"/>
        <label>1</label>
    </ligand>
</feature>
<feature type="binding site" evidence="7">
    <location>
        <position position="260"/>
    </location>
    <ligand>
        <name>Zn(2+)</name>
        <dbReference type="ChEBI" id="CHEBI:29105"/>
        <label>2</label>
    </ligand>
</feature>
<organism evidence="10 11">
    <name type="scientific">Lachancea quebecensis</name>
    <dbReference type="NCBI Taxonomy" id="1654605"/>
    <lineage>
        <taxon>Eukaryota</taxon>
        <taxon>Fungi</taxon>
        <taxon>Dikarya</taxon>
        <taxon>Ascomycota</taxon>
        <taxon>Saccharomycotina</taxon>
        <taxon>Saccharomycetes</taxon>
        <taxon>Saccharomycetales</taxon>
        <taxon>Saccharomycetaceae</taxon>
        <taxon>Lachancea</taxon>
    </lineage>
</organism>
<accession>A0A0P1KNX4</accession>
<keyword evidence="5 7" id="KW-0862">Zinc</keyword>
<dbReference type="OrthoDB" id="3064516at2759"/>
<evidence type="ECO:0000256" key="4">
    <source>
        <dbReference type="ARBA" id="ARBA00022801"/>
    </source>
</evidence>
<gene>
    <name evidence="10" type="ORF">LAQU0_S02e10990g</name>
</gene>
<keyword evidence="4" id="KW-0378">Hydrolase</keyword>
<keyword evidence="11" id="KW-1185">Reference proteome</keyword>
<dbReference type="InterPro" id="IPR047177">
    <property type="entry name" value="Pept_M20A"/>
</dbReference>
<evidence type="ECO:0000313" key="11">
    <source>
        <dbReference type="Proteomes" id="UP000236544"/>
    </source>
</evidence>
<evidence type="ECO:0000313" key="10">
    <source>
        <dbReference type="EMBL" id="CUS21319.1"/>
    </source>
</evidence>
<feature type="binding site" evidence="7">
    <location>
        <position position="161"/>
    </location>
    <ligand>
        <name>Zn(2+)</name>
        <dbReference type="ChEBI" id="CHEBI:29105"/>
        <label>2</label>
    </ligand>
</feature>
<evidence type="ECO:0000256" key="2">
    <source>
        <dbReference type="ARBA" id="ARBA00022670"/>
    </source>
</evidence>
<feature type="binding site" evidence="7">
    <location>
        <position position="198"/>
    </location>
    <ligand>
        <name>Zn(2+)</name>
        <dbReference type="ChEBI" id="CHEBI:29105"/>
        <label>2</label>
    </ligand>
</feature>
<dbReference type="AlphaFoldDB" id="A0A0P1KNX4"/>
<keyword evidence="3 7" id="KW-0479">Metal-binding</keyword>
<reference evidence="11" key="1">
    <citation type="submission" date="2015-10" db="EMBL/GenBank/DDBJ databases">
        <authorList>
            <person name="Devillers H."/>
        </authorList>
    </citation>
    <scope>NUCLEOTIDE SEQUENCE [LARGE SCALE GENOMIC DNA]</scope>
</reference>
<evidence type="ECO:0000256" key="7">
    <source>
        <dbReference type="PIRSR" id="PIRSR037217-2"/>
    </source>
</evidence>
<dbReference type="SUPFAM" id="SSF53187">
    <property type="entry name" value="Zn-dependent exopeptidases"/>
    <property type="match status" value="1"/>
</dbReference>
<dbReference type="InterPro" id="IPR017141">
    <property type="entry name" value="Pept_M20_carboxypep"/>
</dbReference>
<dbReference type="CDD" id="cd05674">
    <property type="entry name" value="M20_yscS"/>
    <property type="match status" value="1"/>
</dbReference>
<evidence type="ECO:0000256" key="5">
    <source>
        <dbReference type="ARBA" id="ARBA00022833"/>
    </source>
</evidence>
<feature type="binding site" evidence="7">
    <location>
        <position position="541"/>
    </location>
    <ligand>
        <name>Zn(2+)</name>
        <dbReference type="ChEBI" id="CHEBI:29105"/>
        <label>1</label>
    </ligand>
</feature>
<feature type="active site" description="Proton acceptor" evidence="6">
    <location>
        <position position="232"/>
    </location>
</feature>
<dbReference type="GO" id="GO:0000328">
    <property type="term" value="C:fungal-type vacuole lumen"/>
    <property type="evidence" value="ECO:0007669"/>
    <property type="project" value="TreeGrafter"/>
</dbReference>
<dbReference type="Gene3D" id="3.40.630.10">
    <property type="entry name" value="Zn peptidases"/>
    <property type="match status" value="1"/>
</dbReference>
<dbReference type="PIRSF" id="PIRSF037217">
    <property type="entry name" value="Carboxypeptidase_S"/>
    <property type="match status" value="1"/>
</dbReference>
<dbReference type="InterPro" id="IPR036264">
    <property type="entry name" value="Bact_exopeptidase_dim_dom"/>
</dbReference>
<evidence type="ECO:0000256" key="3">
    <source>
        <dbReference type="ARBA" id="ARBA00022723"/>
    </source>
</evidence>
<dbReference type="SUPFAM" id="SSF55031">
    <property type="entry name" value="Bacterial exopeptidase dimerisation domain"/>
    <property type="match status" value="1"/>
</dbReference>
<feature type="domain" description="Peptidase M20 dimerisation" evidence="9">
    <location>
        <begin position="279"/>
        <end position="427"/>
    </location>
</feature>
<proteinExistence type="inferred from homology"/>
<evidence type="ECO:0000256" key="6">
    <source>
        <dbReference type="PIRSR" id="PIRSR037217-1"/>
    </source>
</evidence>
<keyword evidence="8" id="KW-1133">Transmembrane helix</keyword>
<feature type="binding site" evidence="7">
    <location>
        <position position="233"/>
    </location>
    <ligand>
        <name>Zn(2+)</name>
        <dbReference type="ChEBI" id="CHEBI:29105"/>
        <label>1</label>
    </ligand>
</feature>
<name>A0A0P1KNX4_9SACH</name>
<evidence type="ECO:0000256" key="1">
    <source>
        <dbReference type="ARBA" id="ARBA00006247"/>
    </source>
</evidence>
<dbReference type="EMBL" id="LN890542">
    <property type="protein sequence ID" value="CUS21319.1"/>
    <property type="molecule type" value="Genomic_DNA"/>
</dbReference>
<dbReference type="InterPro" id="IPR011650">
    <property type="entry name" value="Peptidase_M20_dimer"/>
</dbReference>
<sequence>MSDYSPIGGSKPHGLFGRRRLLATVVLGAGALLSALILAVHIVNSSNDKGSICSDCAGFKSLSPAFNKSLDHILYNKDYKMSVIDKLAGAVKIPTEIFDFTPSPSENPEAWVHFQELHEYLESQFPFLYEKAQVEKIDGFGLLFTWQGSKPDLKPLILMAHQDVVPVEPSTIDMWTHPPFSGFYNSSEDLIYGRGTADIKQLVISHLEAVERLMLDGFNPQRTVMISFGCDEEASGSCAAKIAQHIENRYGPNSIYAILDEGGQVGEMDGVYFAEPVTSEKGYLDAEITVFTPGGHSSVPPDHTSIGILGDLIVDLEKDPYDILVEENNPALETIKCFVKFGAIRDQEIAKLLSKNDLKKLGTALDDRLALKYLFKTSQALDIVSGGIKANALPESATVLVNNRIGMHSSVNKTLEHIMKHVQSKAELYDLGIKVLTGRSSKEEAAEVIKPATKNGRFVIRLLDPLEPAPFSPTNGSQVWDIISGTTVNTYKQKLFGGEDAKVYITPALSTGNTDTKSFWNLTRNIYRYSGSLQYNATNEHTVDEKNTGLSLVSGIAFMYQYIPNVDAYATDA</sequence>
<dbReference type="Pfam" id="PF01546">
    <property type="entry name" value="Peptidase_M20"/>
    <property type="match status" value="1"/>
</dbReference>
<comment type="similarity">
    <text evidence="1">Belongs to the peptidase M20A family.</text>
</comment>
<evidence type="ECO:0000259" key="9">
    <source>
        <dbReference type="Pfam" id="PF07687"/>
    </source>
</evidence>
<dbReference type="Proteomes" id="UP000236544">
    <property type="component" value="Unassembled WGS sequence"/>
</dbReference>
<dbReference type="PANTHER" id="PTHR45962:SF1">
    <property type="entry name" value="N-FATTY-ACYL-AMINO ACID SYNTHASE_HYDROLASE PM20D1"/>
    <property type="match status" value="1"/>
</dbReference>